<feature type="domain" description="KaiC" evidence="7">
    <location>
        <begin position="252"/>
        <end position="484"/>
    </location>
</feature>
<dbReference type="PANTHER" id="PTHR42926:SF1">
    <property type="entry name" value="CIRCADIAN CLOCK OSCILLATOR PROTEIN KAIC 1"/>
    <property type="match status" value="1"/>
</dbReference>
<dbReference type="GO" id="GO:0016787">
    <property type="term" value="F:hydrolase activity"/>
    <property type="evidence" value="ECO:0007669"/>
    <property type="project" value="UniProtKB-KW"/>
</dbReference>
<dbReference type="RefSeq" id="WP_136858101.1">
    <property type="nucleotide sequence ID" value="NZ_SUNH01000038.1"/>
</dbReference>
<reference evidence="8 9" key="1">
    <citation type="submission" date="2019-04" db="EMBL/GenBank/DDBJ databases">
        <authorList>
            <person name="Li J."/>
        </authorList>
    </citation>
    <scope>NUCLEOTIDE SEQUENCE [LARGE SCALE GENOMIC DNA]</scope>
    <source>
        <strain evidence="8 9">CCTCC AB2016182</strain>
    </source>
</reference>
<dbReference type="EMBL" id="SUNH01000038">
    <property type="protein sequence ID" value="TJZ79932.1"/>
    <property type="molecule type" value="Genomic_DNA"/>
</dbReference>
<keyword evidence="4" id="KW-0677">Repeat</keyword>
<dbReference type="Proteomes" id="UP000306223">
    <property type="component" value="Unassembled WGS sequence"/>
</dbReference>
<name>A0A4U0QGJ8_9RHOB</name>
<evidence type="ECO:0000259" key="7">
    <source>
        <dbReference type="PROSITE" id="PS51146"/>
    </source>
</evidence>
<keyword evidence="2" id="KW-0597">Phosphoprotein</keyword>
<evidence type="ECO:0000256" key="6">
    <source>
        <dbReference type="ARBA" id="ARBA00022801"/>
    </source>
</evidence>
<gene>
    <name evidence="8" type="ORF">FA740_17470</name>
</gene>
<dbReference type="InterPro" id="IPR014774">
    <property type="entry name" value="KaiC-like_dom"/>
</dbReference>
<evidence type="ECO:0000256" key="1">
    <source>
        <dbReference type="ARBA" id="ARBA00012513"/>
    </source>
</evidence>
<dbReference type="AlphaFoldDB" id="A0A4U0QGJ8"/>
<dbReference type="CDD" id="cd19488">
    <property type="entry name" value="KaiC-like_N"/>
    <property type="match status" value="1"/>
</dbReference>
<dbReference type="GO" id="GO:0005524">
    <property type="term" value="F:ATP binding"/>
    <property type="evidence" value="ECO:0007669"/>
    <property type="project" value="InterPro"/>
</dbReference>
<dbReference type="Gene3D" id="3.40.50.300">
    <property type="entry name" value="P-loop containing nucleotide triphosphate hydrolases"/>
    <property type="match status" value="2"/>
</dbReference>
<dbReference type="PIRSF" id="PIRSF039117">
    <property type="entry name" value="KaiC"/>
    <property type="match status" value="1"/>
</dbReference>
<dbReference type="InterPro" id="IPR027417">
    <property type="entry name" value="P-loop_NTPase"/>
</dbReference>
<dbReference type="OrthoDB" id="9787927at2"/>
<dbReference type="InterPro" id="IPR003593">
    <property type="entry name" value="AAA+_ATPase"/>
</dbReference>
<dbReference type="PROSITE" id="PS51146">
    <property type="entry name" value="KAIC"/>
    <property type="match status" value="2"/>
</dbReference>
<organism evidence="8 9">
    <name type="scientific">Paracoccus hibiscisoli</name>
    <dbReference type="NCBI Taxonomy" id="2023261"/>
    <lineage>
        <taxon>Bacteria</taxon>
        <taxon>Pseudomonadati</taxon>
        <taxon>Pseudomonadota</taxon>
        <taxon>Alphaproteobacteria</taxon>
        <taxon>Rhodobacterales</taxon>
        <taxon>Paracoccaceae</taxon>
        <taxon>Paracoccus</taxon>
    </lineage>
</organism>
<dbReference type="SMART" id="SM00382">
    <property type="entry name" value="AAA"/>
    <property type="match status" value="2"/>
</dbReference>
<dbReference type="InterPro" id="IPR010624">
    <property type="entry name" value="KaiC_dom"/>
</dbReference>
<evidence type="ECO:0000313" key="9">
    <source>
        <dbReference type="Proteomes" id="UP000306223"/>
    </source>
</evidence>
<evidence type="ECO:0000256" key="2">
    <source>
        <dbReference type="ARBA" id="ARBA00022553"/>
    </source>
</evidence>
<dbReference type="EC" id="2.7.11.1" evidence="1"/>
<dbReference type="InterPro" id="IPR030665">
    <property type="entry name" value="KaiC"/>
</dbReference>
<keyword evidence="9" id="KW-1185">Reference proteome</keyword>
<dbReference type="InterPro" id="IPR051347">
    <property type="entry name" value="Circadian_clock_KaiC-rel"/>
</dbReference>
<protein>
    <recommendedName>
        <fullName evidence="1">non-specific serine/threonine protein kinase</fullName>
        <ecNumber evidence="1">2.7.11.1</ecNumber>
    </recommendedName>
</protein>
<feature type="domain" description="KaiC" evidence="7">
    <location>
        <begin position="12"/>
        <end position="250"/>
    </location>
</feature>
<accession>A0A4U0QGJ8</accession>
<evidence type="ECO:0000256" key="3">
    <source>
        <dbReference type="ARBA" id="ARBA00022679"/>
    </source>
</evidence>
<keyword evidence="6" id="KW-0378">Hydrolase</keyword>
<dbReference type="PRINTS" id="PR01874">
    <property type="entry name" value="DNAREPAIRADA"/>
</dbReference>
<dbReference type="Pfam" id="PF06745">
    <property type="entry name" value="ATPase"/>
    <property type="match status" value="2"/>
</dbReference>
<evidence type="ECO:0000256" key="5">
    <source>
        <dbReference type="ARBA" id="ARBA00022777"/>
    </source>
</evidence>
<comment type="caution">
    <text evidence="8">The sequence shown here is derived from an EMBL/GenBank/DDBJ whole genome shotgun (WGS) entry which is preliminary data.</text>
</comment>
<keyword evidence="3" id="KW-0808">Transferase</keyword>
<proteinExistence type="predicted"/>
<dbReference type="GO" id="GO:0004674">
    <property type="term" value="F:protein serine/threonine kinase activity"/>
    <property type="evidence" value="ECO:0007669"/>
    <property type="project" value="UniProtKB-EC"/>
</dbReference>
<keyword evidence="5" id="KW-0418">Kinase</keyword>
<evidence type="ECO:0000313" key="8">
    <source>
        <dbReference type="EMBL" id="TJZ79932.1"/>
    </source>
</evidence>
<dbReference type="PANTHER" id="PTHR42926">
    <property type="match status" value="1"/>
</dbReference>
<sequence length="505" mass="55374">MSHETAGRYPDARFGTGTSGLDAVLRGGLTPSRLYLIEGTPGSGKTTLALKFLMEGRRVGHRGLYITLSETENELRAVAQSHDLTLEGIDVFEMVAEDEFGADHEQSLLHPSEVELGETVRGIFELVERTDPTRVVLDSLSELRLLAQNPLRYRRQILALKHFFARRKCTVLMLDDRTAEPGDLQLHSIAHGVISLEQLANDFGSERRRLRVVKMRGLKYHGGYHDFTIERGGICVYPRLIAADHRRSFSIEPVTTGLAGLDALLGEGLFPGTNTLLAGPAGVGKTTTAVRCMIAALERGQKAAYFLFDERLSTLMTRCKALDMDLQPFIDDGSLAIRQIDPAELSPGEFAHAVRTAVDRDEVSLVVIDSLNAYLHAMPSDNFLVLQMHELLSYLAQQGVVSMMILGQHGVTGDLRSDLDISYLADTVMMLRFFEADGEVRKSIAVIKTRTSDHERTIRELRIDTGGIVIGAPIRGFTGILSGTPVLRHSGAALMTGAAGRDDPA</sequence>
<dbReference type="SUPFAM" id="SSF52540">
    <property type="entry name" value="P-loop containing nucleoside triphosphate hydrolases"/>
    <property type="match status" value="2"/>
</dbReference>
<evidence type="ECO:0000256" key="4">
    <source>
        <dbReference type="ARBA" id="ARBA00022737"/>
    </source>
</evidence>